<evidence type="ECO:0000313" key="3">
    <source>
        <dbReference type="Proteomes" id="UP000197587"/>
    </source>
</evidence>
<gene>
    <name evidence="2" type="ORF">AP75_11105</name>
</gene>
<keyword evidence="1" id="KW-0472">Membrane</keyword>
<accession>A0A246B7Y3</accession>
<feature type="transmembrane region" description="Helical" evidence="1">
    <location>
        <begin position="99"/>
        <end position="121"/>
    </location>
</feature>
<dbReference type="EMBL" id="JASZ02000027">
    <property type="protein sequence ID" value="OWK97498.1"/>
    <property type="molecule type" value="Genomic_DNA"/>
</dbReference>
<keyword evidence="3" id="KW-1185">Reference proteome</keyword>
<evidence type="ECO:0008006" key="4">
    <source>
        <dbReference type="Google" id="ProtNLM"/>
    </source>
</evidence>
<dbReference type="Proteomes" id="UP000197587">
    <property type="component" value="Unassembled WGS sequence"/>
</dbReference>
<name>A0A246B7Y3_9FLAO</name>
<evidence type="ECO:0000313" key="2">
    <source>
        <dbReference type="EMBL" id="OWK97498.1"/>
    </source>
</evidence>
<feature type="transmembrane region" description="Helical" evidence="1">
    <location>
        <begin position="42"/>
        <end position="61"/>
    </location>
</feature>
<feature type="transmembrane region" description="Helical" evidence="1">
    <location>
        <begin position="68"/>
        <end position="87"/>
    </location>
</feature>
<protein>
    <recommendedName>
        <fullName evidence="4">Multidrug transporter</fullName>
    </recommendedName>
</protein>
<dbReference type="RefSeq" id="WP_088264716.1">
    <property type="nucleotide sequence ID" value="NZ_JASZ02000027.1"/>
</dbReference>
<sequence length="123" mass="13983">MKRTLLLIFLFLFGLVTLFMRSAVLFDWLGIREKEGNFVPAVVWANWLCGFLYLVAAYAVFKSSLRAKIPLITALFILIAAYLYLFIHISNGGLYETKTVGAMAFRVGITALFLFTTIKIFKK</sequence>
<keyword evidence="1" id="KW-1133">Transmembrane helix</keyword>
<reference evidence="2 3" key="1">
    <citation type="submission" date="2017-05" db="EMBL/GenBank/DDBJ databases">
        <title>Genome of Chryseobacterium haifense.</title>
        <authorList>
            <person name="Newman J.D."/>
        </authorList>
    </citation>
    <scope>NUCLEOTIDE SEQUENCE [LARGE SCALE GENOMIC DNA]</scope>
    <source>
        <strain evidence="2 3">DSM 19056</strain>
    </source>
</reference>
<keyword evidence="1" id="KW-0812">Transmembrane</keyword>
<organism evidence="2 3">
    <name type="scientific">Kaistella haifensis DSM 19056</name>
    <dbReference type="NCBI Taxonomy" id="1450526"/>
    <lineage>
        <taxon>Bacteria</taxon>
        <taxon>Pseudomonadati</taxon>
        <taxon>Bacteroidota</taxon>
        <taxon>Flavobacteriia</taxon>
        <taxon>Flavobacteriales</taxon>
        <taxon>Weeksellaceae</taxon>
        <taxon>Chryseobacterium group</taxon>
        <taxon>Kaistella</taxon>
    </lineage>
</organism>
<dbReference type="AlphaFoldDB" id="A0A246B7Y3"/>
<evidence type="ECO:0000256" key="1">
    <source>
        <dbReference type="SAM" id="Phobius"/>
    </source>
</evidence>
<proteinExistence type="predicted"/>
<comment type="caution">
    <text evidence="2">The sequence shown here is derived from an EMBL/GenBank/DDBJ whole genome shotgun (WGS) entry which is preliminary data.</text>
</comment>